<gene>
    <name evidence="4" type="ORF">IJ22_25550</name>
</gene>
<proteinExistence type="predicted"/>
<accession>A0A0U2M585</accession>
<organism evidence="4 5">
    <name type="scientific">Paenibacillus naphthalenovorans</name>
    <dbReference type="NCBI Taxonomy" id="162209"/>
    <lineage>
        <taxon>Bacteria</taxon>
        <taxon>Bacillati</taxon>
        <taxon>Bacillota</taxon>
        <taxon>Bacilli</taxon>
        <taxon>Bacillales</taxon>
        <taxon>Paenibacillaceae</taxon>
        <taxon>Paenibacillus</taxon>
    </lineage>
</organism>
<dbReference type="AlphaFoldDB" id="A0A0U2M585"/>
<name>A0A0U2M585_9BACL</name>
<dbReference type="KEGG" id="pnp:IJ22_25550"/>
<dbReference type="InterPro" id="IPR026870">
    <property type="entry name" value="Zinc_ribbon_dom"/>
</dbReference>
<keyword evidence="1" id="KW-0175">Coiled coil</keyword>
<dbReference type="RefSeq" id="WP_062409023.1">
    <property type="nucleotide sequence ID" value="NZ_CP013652.1"/>
</dbReference>
<dbReference type="Proteomes" id="UP000061660">
    <property type="component" value="Chromosome"/>
</dbReference>
<reference evidence="5" key="1">
    <citation type="submission" date="2015-12" db="EMBL/GenBank/DDBJ databases">
        <title>Complete genome sequences of two moderately thermophilic Paenibacillus species.</title>
        <authorList>
            <person name="Butler R.III."/>
            <person name="Wang J."/>
            <person name="Stark B.C."/>
            <person name="Pombert J.-F."/>
        </authorList>
    </citation>
    <scope>NUCLEOTIDE SEQUENCE [LARGE SCALE GENOMIC DNA]</scope>
    <source>
        <strain evidence="5">32O-Y</strain>
    </source>
</reference>
<dbReference type="OrthoDB" id="2066200at2"/>
<evidence type="ECO:0000256" key="1">
    <source>
        <dbReference type="SAM" id="Coils"/>
    </source>
</evidence>
<feature type="coiled-coil region" evidence="1">
    <location>
        <begin position="59"/>
        <end position="100"/>
    </location>
</feature>
<evidence type="ECO:0000256" key="2">
    <source>
        <dbReference type="SAM" id="MobiDB-lite"/>
    </source>
</evidence>
<feature type="compositionally biased region" description="Basic and acidic residues" evidence="2">
    <location>
        <begin position="136"/>
        <end position="157"/>
    </location>
</feature>
<evidence type="ECO:0000313" key="4">
    <source>
        <dbReference type="EMBL" id="ALS22928.1"/>
    </source>
</evidence>
<dbReference type="PATRIC" id="fig|162209.4.peg.2722"/>
<evidence type="ECO:0000259" key="3">
    <source>
        <dbReference type="Pfam" id="PF13240"/>
    </source>
</evidence>
<evidence type="ECO:0000313" key="5">
    <source>
        <dbReference type="Proteomes" id="UP000061660"/>
    </source>
</evidence>
<sequence>MNHFLSKLKKGASRAADKAQQAIEVTKITAQIHSKRKQLDQNLYQIGLEVYEAYKAADLSKAEKTVRMYSKENQSLELQIRQLEDQIRLLKHEKQCACGQSVKEETRFCPNCGARLEASEHYLPQIKRTPLPYVPDRPENKSESIRQDVTPRKEPPK</sequence>
<feature type="region of interest" description="Disordered" evidence="2">
    <location>
        <begin position="128"/>
        <end position="157"/>
    </location>
</feature>
<dbReference type="STRING" id="162209.IJ22_25550"/>
<protein>
    <recommendedName>
        <fullName evidence="3">Zinc-ribbon domain-containing protein</fullName>
    </recommendedName>
</protein>
<dbReference type="Pfam" id="PF13240">
    <property type="entry name" value="Zn_Ribbon_1"/>
    <property type="match status" value="1"/>
</dbReference>
<reference evidence="4 5" key="2">
    <citation type="journal article" date="2016" name="Genome Announc.">
        <title>Complete Genome Sequences of Two Interactive Moderate Thermophiles, Paenibacillus napthalenovorans 32O-Y and Paenibacillus sp. 32O-W.</title>
        <authorList>
            <person name="Butler R.R.III."/>
            <person name="Wang J."/>
            <person name="Stark B.C."/>
            <person name="Pombert J.F."/>
        </authorList>
    </citation>
    <scope>NUCLEOTIDE SEQUENCE [LARGE SCALE GENOMIC DNA]</scope>
    <source>
        <strain evidence="4 5">32O-Y</strain>
    </source>
</reference>
<feature type="domain" description="Zinc-ribbon" evidence="3">
    <location>
        <begin position="98"/>
        <end position="116"/>
    </location>
</feature>
<dbReference type="EMBL" id="CP013652">
    <property type="protein sequence ID" value="ALS22928.1"/>
    <property type="molecule type" value="Genomic_DNA"/>
</dbReference>
<keyword evidence="5" id="KW-1185">Reference proteome</keyword>